<evidence type="ECO:0008006" key="4">
    <source>
        <dbReference type="Google" id="ProtNLM"/>
    </source>
</evidence>
<accession>A0A5P2ALD7</accession>
<protein>
    <recommendedName>
        <fullName evidence="4">DUF4352 domain-containing protein</fullName>
    </recommendedName>
</protein>
<feature type="compositionally biased region" description="Low complexity" evidence="1">
    <location>
        <begin position="48"/>
        <end position="72"/>
    </location>
</feature>
<evidence type="ECO:0000313" key="3">
    <source>
        <dbReference type="Proteomes" id="UP000324106"/>
    </source>
</evidence>
<organism evidence="2 3">
    <name type="scientific">Streptomyces venezuelae</name>
    <dbReference type="NCBI Taxonomy" id="54571"/>
    <lineage>
        <taxon>Bacteria</taxon>
        <taxon>Bacillati</taxon>
        <taxon>Actinomycetota</taxon>
        <taxon>Actinomycetes</taxon>
        <taxon>Kitasatosporales</taxon>
        <taxon>Streptomycetaceae</taxon>
        <taxon>Streptomyces</taxon>
    </lineage>
</organism>
<feature type="region of interest" description="Disordered" evidence="1">
    <location>
        <begin position="18"/>
        <end position="73"/>
    </location>
</feature>
<reference evidence="2 3" key="1">
    <citation type="submission" date="2018-05" db="EMBL/GenBank/DDBJ databases">
        <title>Streptomyces venezuelae.</title>
        <authorList>
            <person name="Kim W."/>
            <person name="Lee N."/>
            <person name="Cho B.-K."/>
        </authorList>
    </citation>
    <scope>NUCLEOTIDE SEQUENCE [LARGE SCALE GENOMIC DNA]</scope>
    <source>
        <strain evidence="2 3">ATCC 15068</strain>
    </source>
</reference>
<sequence>MIVGVVGVVGILAGAGAFEEGGRGDETESSTPPIPSPPASTPTPTATPTPSGRGPDEATPTTPTTRAPDPADGVLAFGATHRYEDGVEVTVSAPVRFTPSAAAVGHQAGHTAVTVQVTVRNGTDQRLELALVQVSARDGDGREASRIFDVEPALGSGLTGGLLSGRKAVAAYGFDVPQGKGVVLDVEVRIGFEMPSAFWGGAVR</sequence>
<name>A0A5P2ALD7_STRVZ</name>
<evidence type="ECO:0000313" key="2">
    <source>
        <dbReference type="EMBL" id="QES18875.1"/>
    </source>
</evidence>
<dbReference type="AlphaFoldDB" id="A0A5P2ALD7"/>
<proteinExistence type="predicted"/>
<dbReference type="RefSeq" id="WP_150264686.1">
    <property type="nucleotide sequence ID" value="NZ_CP029194.1"/>
</dbReference>
<dbReference type="Proteomes" id="UP000324106">
    <property type="component" value="Chromosome"/>
</dbReference>
<feature type="compositionally biased region" description="Pro residues" evidence="1">
    <location>
        <begin position="32"/>
        <end position="47"/>
    </location>
</feature>
<dbReference type="OrthoDB" id="4319873at2"/>
<gene>
    <name evidence="2" type="ORF">DEJ46_07080</name>
</gene>
<evidence type="ECO:0000256" key="1">
    <source>
        <dbReference type="SAM" id="MobiDB-lite"/>
    </source>
</evidence>
<dbReference type="EMBL" id="CP029194">
    <property type="protein sequence ID" value="QES18875.1"/>
    <property type="molecule type" value="Genomic_DNA"/>
</dbReference>